<dbReference type="PROSITE" id="PS50930">
    <property type="entry name" value="HTH_LYTTR"/>
    <property type="match status" value="1"/>
</dbReference>
<name>A0A8J3GCY4_9BACT</name>
<comment type="caution">
    <text evidence="3">The sequence shown here is derived from an EMBL/GenBank/DDBJ whole genome shotgun (WGS) entry which is preliminary data.</text>
</comment>
<keyword evidence="1" id="KW-1133">Transmembrane helix</keyword>
<dbReference type="InterPro" id="IPR046947">
    <property type="entry name" value="LytR-like"/>
</dbReference>
<dbReference type="Pfam" id="PF04397">
    <property type="entry name" value="LytTR"/>
    <property type="match status" value="1"/>
</dbReference>
<dbReference type="GO" id="GO:0000156">
    <property type="term" value="F:phosphorelay response regulator activity"/>
    <property type="evidence" value="ECO:0007669"/>
    <property type="project" value="InterPro"/>
</dbReference>
<feature type="transmembrane region" description="Helical" evidence="1">
    <location>
        <begin position="145"/>
        <end position="171"/>
    </location>
</feature>
<protein>
    <recommendedName>
        <fullName evidence="2">HTH LytTR-type domain-containing protein</fullName>
    </recommendedName>
</protein>
<dbReference type="PANTHER" id="PTHR37299:SF1">
    <property type="entry name" value="STAGE 0 SPORULATION PROTEIN A HOMOLOG"/>
    <property type="match status" value="1"/>
</dbReference>
<dbReference type="InterPro" id="IPR007492">
    <property type="entry name" value="LytTR_DNA-bd_dom"/>
</dbReference>
<keyword evidence="1" id="KW-0812">Transmembrane</keyword>
<dbReference type="SMART" id="SM00850">
    <property type="entry name" value="LytTR"/>
    <property type="match status" value="1"/>
</dbReference>
<sequence length="331" mass="38298">MKTLELYRSFLKKPWVGVMLVSVVMLLLEINRWMTNPQAQVQMLEKYHEGAGGYVLNLVFGVYVPELVTVGVLILLMEAYHRLLNIHEVGLDTRSIALYELKFLPLFLMAYFFFIPFTLAVRFAIREFPDYNAQRYENNYARILYTWVGYNTYTLLVTVIGYLLLNISLLLDFLRNLRLSFPPGSSLLDSLAAMANDQPRDHKQTITVTSVAGETILSVAQVDLFETQDGTNYARHDGNRSVVHYSLAELENQLDPDRFFRGNRHYIVNLDHLESHSYWDKGKYVLRSRNLPGRDLIMPRARLQGLRAALKRNRAQFDPLTRRSGDQQPNS</sequence>
<dbReference type="Gene3D" id="2.40.50.1020">
    <property type="entry name" value="LytTr DNA-binding domain"/>
    <property type="match status" value="1"/>
</dbReference>
<evidence type="ECO:0000256" key="1">
    <source>
        <dbReference type="SAM" id="Phobius"/>
    </source>
</evidence>
<evidence type="ECO:0000313" key="3">
    <source>
        <dbReference type="EMBL" id="GHB87476.1"/>
    </source>
</evidence>
<feature type="transmembrane region" description="Helical" evidence="1">
    <location>
        <begin position="54"/>
        <end position="76"/>
    </location>
</feature>
<dbReference type="RefSeq" id="WP_189568661.1">
    <property type="nucleotide sequence ID" value="NZ_BMXF01000008.1"/>
</dbReference>
<dbReference type="PANTHER" id="PTHR37299">
    <property type="entry name" value="TRANSCRIPTIONAL REGULATOR-RELATED"/>
    <property type="match status" value="1"/>
</dbReference>
<accession>A0A8J3GCY4</accession>
<dbReference type="Proteomes" id="UP000598271">
    <property type="component" value="Unassembled WGS sequence"/>
</dbReference>
<evidence type="ECO:0000313" key="4">
    <source>
        <dbReference type="Proteomes" id="UP000598271"/>
    </source>
</evidence>
<reference evidence="3 4" key="1">
    <citation type="journal article" date="2014" name="Int. J. Syst. Evol. Microbiol.">
        <title>Complete genome sequence of Corynebacterium casei LMG S-19264T (=DSM 44701T), isolated from a smear-ripened cheese.</title>
        <authorList>
            <consortium name="US DOE Joint Genome Institute (JGI-PGF)"/>
            <person name="Walter F."/>
            <person name="Albersmeier A."/>
            <person name="Kalinowski J."/>
            <person name="Ruckert C."/>
        </authorList>
    </citation>
    <scope>NUCLEOTIDE SEQUENCE [LARGE SCALE GENOMIC DNA]</scope>
    <source>
        <strain evidence="3 4">KCTC 12866</strain>
    </source>
</reference>
<organism evidence="3 4">
    <name type="scientific">Persicitalea jodogahamensis</name>
    <dbReference type="NCBI Taxonomy" id="402147"/>
    <lineage>
        <taxon>Bacteria</taxon>
        <taxon>Pseudomonadati</taxon>
        <taxon>Bacteroidota</taxon>
        <taxon>Cytophagia</taxon>
        <taxon>Cytophagales</taxon>
        <taxon>Spirosomataceae</taxon>
        <taxon>Persicitalea</taxon>
    </lineage>
</organism>
<dbReference type="EMBL" id="BMXF01000008">
    <property type="protein sequence ID" value="GHB87476.1"/>
    <property type="molecule type" value="Genomic_DNA"/>
</dbReference>
<keyword evidence="4" id="KW-1185">Reference proteome</keyword>
<evidence type="ECO:0000259" key="2">
    <source>
        <dbReference type="PROSITE" id="PS50930"/>
    </source>
</evidence>
<dbReference type="GO" id="GO:0003677">
    <property type="term" value="F:DNA binding"/>
    <property type="evidence" value="ECO:0007669"/>
    <property type="project" value="InterPro"/>
</dbReference>
<keyword evidence="1" id="KW-0472">Membrane</keyword>
<gene>
    <name evidence="3" type="ORF">GCM10007390_49210</name>
</gene>
<feature type="domain" description="HTH LytTR-type" evidence="2">
    <location>
        <begin position="206"/>
        <end position="312"/>
    </location>
</feature>
<dbReference type="AlphaFoldDB" id="A0A8J3GCY4"/>
<feature type="transmembrane region" description="Helical" evidence="1">
    <location>
        <begin position="15"/>
        <end position="34"/>
    </location>
</feature>
<proteinExistence type="predicted"/>
<feature type="transmembrane region" description="Helical" evidence="1">
    <location>
        <begin position="103"/>
        <end position="125"/>
    </location>
</feature>